<evidence type="ECO:0000313" key="2">
    <source>
        <dbReference type="Proteomes" id="UP000319836"/>
    </source>
</evidence>
<protein>
    <recommendedName>
        <fullName evidence="3">DinB family protein</fullName>
    </recommendedName>
</protein>
<dbReference type="Gene3D" id="1.20.120.450">
    <property type="entry name" value="dinb family like domain"/>
    <property type="match status" value="1"/>
</dbReference>
<dbReference type="EMBL" id="VBPA01000088">
    <property type="protein sequence ID" value="TMQ71926.1"/>
    <property type="molecule type" value="Genomic_DNA"/>
</dbReference>
<dbReference type="InterPro" id="IPR034660">
    <property type="entry name" value="DinB/YfiT-like"/>
</dbReference>
<comment type="caution">
    <text evidence="1">The sequence shown here is derived from an EMBL/GenBank/DDBJ whole genome shotgun (WGS) entry which is preliminary data.</text>
</comment>
<evidence type="ECO:0000313" key="1">
    <source>
        <dbReference type="EMBL" id="TMQ71926.1"/>
    </source>
</evidence>
<gene>
    <name evidence="1" type="ORF">E6K80_04080</name>
</gene>
<organism evidence="1 2">
    <name type="scientific">Eiseniibacteriota bacterium</name>
    <dbReference type="NCBI Taxonomy" id="2212470"/>
    <lineage>
        <taxon>Bacteria</taxon>
        <taxon>Candidatus Eiseniibacteriota</taxon>
    </lineage>
</organism>
<accession>A0A538U7Q1</accession>
<evidence type="ECO:0008006" key="3">
    <source>
        <dbReference type="Google" id="ProtNLM"/>
    </source>
</evidence>
<dbReference type="AlphaFoldDB" id="A0A538U7Q1"/>
<dbReference type="SUPFAM" id="SSF109854">
    <property type="entry name" value="DinB/YfiT-like putative metalloenzymes"/>
    <property type="match status" value="1"/>
</dbReference>
<reference evidence="1 2" key="1">
    <citation type="journal article" date="2019" name="Nat. Microbiol.">
        <title>Mediterranean grassland soil C-N compound turnover is dependent on rainfall and depth, and is mediated by genomically divergent microorganisms.</title>
        <authorList>
            <person name="Diamond S."/>
            <person name="Andeer P.F."/>
            <person name="Li Z."/>
            <person name="Crits-Christoph A."/>
            <person name="Burstein D."/>
            <person name="Anantharaman K."/>
            <person name="Lane K.R."/>
            <person name="Thomas B.C."/>
            <person name="Pan C."/>
            <person name="Northen T.R."/>
            <person name="Banfield J.F."/>
        </authorList>
    </citation>
    <scope>NUCLEOTIDE SEQUENCE [LARGE SCALE GENOMIC DNA]</scope>
    <source>
        <strain evidence="1">WS_10</strain>
    </source>
</reference>
<dbReference type="Proteomes" id="UP000319836">
    <property type="component" value="Unassembled WGS sequence"/>
</dbReference>
<sequence length="208" mass="23619">MPRSARLEFINAENKRIISQHMSSGPPSLPQLDGAHLPELLDDLETAMRELVSTLERHPERWPRVTEGAWSAGQHVEHVGHVLAIGADALERASLLLLRGDLPPPPWRDPIQALFVYAAMRRFPRGGRAPSGAVPGAKPDRARAFARIAQGVLRHRALSDGLTIEQRDRLWIWNPYVPWLRWHYRFAEEVRVQTTHAFLHARHTHPIG</sequence>
<proteinExistence type="predicted"/>
<name>A0A538U7Q1_UNCEI</name>